<evidence type="ECO:0000256" key="4">
    <source>
        <dbReference type="ARBA" id="ARBA00022692"/>
    </source>
</evidence>
<feature type="transmembrane region" description="Helical" evidence="7">
    <location>
        <begin position="27"/>
        <end position="50"/>
    </location>
</feature>
<keyword evidence="4 7" id="KW-0812">Transmembrane</keyword>
<evidence type="ECO:0000256" key="2">
    <source>
        <dbReference type="ARBA" id="ARBA00005262"/>
    </source>
</evidence>
<dbReference type="NCBIfam" id="TIGR00937">
    <property type="entry name" value="2A51"/>
    <property type="match status" value="1"/>
</dbReference>
<dbReference type="PIRSF" id="PIRSF004810">
    <property type="entry name" value="ChrA"/>
    <property type="match status" value="1"/>
</dbReference>
<feature type="transmembrane region" description="Helical" evidence="7">
    <location>
        <begin position="388"/>
        <end position="405"/>
    </location>
</feature>
<dbReference type="GO" id="GO:0015109">
    <property type="term" value="F:chromate transmembrane transporter activity"/>
    <property type="evidence" value="ECO:0007669"/>
    <property type="project" value="InterPro"/>
</dbReference>
<evidence type="ECO:0000313" key="9">
    <source>
        <dbReference type="Proteomes" id="UP000481033"/>
    </source>
</evidence>
<organism evidence="8 9">
    <name type="scientific">Adonisia turfae CCMR0081</name>
    <dbReference type="NCBI Taxonomy" id="2292702"/>
    <lineage>
        <taxon>Bacteria</taxon>
        <taxon>Bacillati</taxon>
        <taxon>Cyanobacteriota</taxon>
        <taxon>Adonisia</taxon>
        <taxon>Adonisia turfae</taxon>
    </lineage>
</organism>
<evidence type="ECO:0000256" key="5">
    <source>
        <dbReference type="ARBA" id="ARBA00022989"/>
    </source>
</evidence>
<evidence type="ECO:0000256" key="7">
    <source>
        <dbReference type="SAM" id="Phobius"/>
    </source>
</evidence>
<keyword evidence="3" id="KW-1003">Cell membrane</keyword>
<gene>
    <name evidence="8" type="primary">chrA</name>
    <name evidence="8" type="ORF">DXZ20_21065</name>
</gene>
<evidence type="ECO:0000256" key="3">
    <source>
        <dbReference type="ARBA" id="ARBA00022475"/>
    </source>
</evidence>
<dbReference type="EMBL" id="QXHD01000004">
    <property type="protein sequence ID" value="NEZ58090.1"/>
    <property type="molecule type" value="Genomic_DNA"/>
</dbReference>
<feature type="transmembrane region" description="Helical" evidence="7">
    <location>
        <begin position="70"/>
        <end position="90"/>
    </location>
</feature>
<reference evidence="8 9" key="1">
    <citation type="journal article" date="2020" name="Microb. Ecol.">
        <title>Ecogenomics of the Marine Benthic Filamentous Cyanobacterium Adonisia.</title>
        <authorList>
            <person name="Walter J.M."/>
            <person name="Coutinho F.H."/>
            <person name="Leomil L."/>
            <person name="Hargreaves P.I."/>
            <person name="Campeao M.E."/>
            <person name="Vieira V.V."/>
            <person name="Silva B.S."/>
            <person name="Fistarol G.O."/>
            <person name="Salomon P.S."/>
            <person name="Sawabe T."/>
            <person name="Mino S."/>
            <person name="Hosokawa M."/>
            <person name="Miyashita H."/>
            <person name="Maruyama F."/>
            <person name="van Verk M.C."/>
            <person name="Dutilh B.E."/>
            <person name="Thompson C.C."/>
            <person name="Thompson F.L."/>
        </authorList>
    </citation>
    <scope>NUCLEOTIDE SEQUENCE [LARGE SCALE GENOMIC DNA]</scope>
    <source>
        <strain evidence="8 9">CCMR0081</strain>
    </source>
</reference>
<dbReference type="RefSeq" id="WP_163670839.1">
    <property type="nucleotide sequence ID" value="NZ_QXHD01000004.1"/>
</dbReference>
<dbReference type="Proteomes" id="UP000481033">
    <property type="component" value="Unassembled WGS sequence"/>
</dbReference>
<evidence type="ECO:0000256" key="6">
    <source>
        <dbReference type="ARBA" id="ARBA00023136"/>
    </source>
</evidence>
<feature type="transmembrane region" description="Helical" evidence="7">
    <location>
        <begin position="252"/>
        <end position="274"/>
    </location>
</feature>
<dbReference type="GO" id="GO:0005886">
    <property type="term" value="C:plasma membrane"/>
    <property type="evidence" value="ECO:0007669"/>
    <property type="project" value="UniProtKB-SubCell"/>
</dbReference>
<feature type="transmembrane region" description="Helical" evidence="7">
    <location>
        <begin position="321"/>
        <end position="340"/>
    </location>
</feature>
<feature type="transmembrane region" description="Helical" evidence="7">
    <location>
        <begin position="412"/>
        <end position="427"/>
    </location>
</feature>
<comment type="subcellular location">
    <subcellularLocation>
        <location evidence="1">Cell membrane</location>
        <topology evidence="1">Multi-pass membrane protein</topology>
    </subcellularLocation>
</comment>
<protein>
    <submittedName>
        <fullName evidence="8">Chromate efflux transporter</fullName>
    </submittedName>
</protein>
<dbReference type="InterPro" id="IPR014047">
    <property type="entry name" value="Chr_Tranpt_l_chain"/>
</dbReference>
<dbReference type="Pfam" id="PF02417">
    <property type="entry name" value="Chromate_transp"/>
    <property type="match status" value="2"/>
</dbReference>
<keyword evidence="9" id="KW-1185">Reference proteome</keyword>
<feature type="transmembrane region" description="Helical" evidence="7">
    <location>
        <begin position="226"/>
        <end position="246"/>
    </location>
</feature>
<keyword evidence="5 7" id="KW-1133">Transmembrane helix</keyword>
<keyword evidence="6 7" id="KW-0472">Membrane</keyword>
<proteinExistence type="inferred from homology"/>
<evidence type="ECO:0000256" key="1">
    <source>
        <dbReference type="ARBA" id="ARBA00004651"/>
    </source>
</evidence>
<accession>A0A6M0RQD9</accession>
<dbReference type="AlphaFoldDB" id="A0A6M0RQD9"/>
<comment type="caution">
    <text evidence="8">The sequence shown here is derived from an EMBL/GenBank/DDBJ whole genome shotgun (WGS) entry which is preliminary data.</text>
</comment>
<feature type="transmembrane region" description="Helical" evidence="7">
    <location>
        <begin position="132"/>
        <end position="149"/>
    </location>
</feature>
<feature type="transmembrane region" description="Helical" evidence="7">
    <location>
        <begin position="97"/>
        <end position="120"/>
    </location>
</feature>
<dbReference type="InterPro" id="IPR003370">
    <property type="entry name" value="Chromate_transpt"/>
</dbReference>
<dbReference type="InterPro" id="IPR052518">
    <property type="entry name" value="CHR_Transporter"/>
</dbReference>
<dbReference type="PANTHER" id="PTHR43663:SF1">
    <property type="entry name" value="CHROMATE TRANSPORTER"/>
    <property type="match status" value="1"/>
</dbReference>
<feature type="transmembrane region" description="Helical" evidence="7">
    <location>
        <begin position="361"/>
        <end position="382"/>
    </location>
</feature>
<evidence type="ECO:0000313" key="8">
    <source>
        <dbReference type="EMBL" id="NEZ58090.1"/>
    </source>
</evidence>
<sequence length="428" mass="46241">MTKNTMATQPEGPSASANEREAVSFSYLFWTFLKIGSTAFGGFMSLISVVESFVVQRRKLMTHEDMLDGISLAAVLPGPMAANVIAYVGYRIRGNLGALVTSVSSLLPSYLILVIFSIYAKRFESIPAVEKAFMAFIPAMVAIILAAAWRMGKKTIKSIRNWRAILIAVISALFLKFVGGFYTTLLIVAISGIVGYFWYFNEVKRQAALDENPAPVAESKVSKGDIIASFVFLSFFLVLYIVPLPFISDDSLARLFITFSGMSLLLFGSGYVFIPMIQELVVNTYGWITQPEFTNAIALGQLTPGPILISAAAIGYSVKGILGSLVATVGIFFPPAMLMLTCSHLLQRIKQSLAIQAALKGIRPAVVGLIFVAGISFAQPMLELGQPMVAYLVTAVIFGGSMAALLKWKIEVALIIPIAGAIGILLYP</sequence>
<dbReference type="PANTHER" id="PTHR43663">
    <property type="entry name" value="CHROMATE TRANSPORT PROTEIN-RELATED"/>
    <property type="match status" value="1"/>
</dbReference>
<feature type="transmembrane region" description="Helical" evidence="7">
    <location>
        <begin position="161"/>
        <end position="178"/>
    </location>
</feature>
<comment type="similarity">
    <text evidence="2">Belongs to the chromate ion transporter (CHR) (TC 2.A.51) family.</text>
</comment>
<name>A0A6M0RQD9_9CYAN</name>